<dbReference type="InterPro" id="IPR036597">
    <property type="entry name" value="Fido-like_dom_sf"/>
</dbReference>
<keyword evidence="2" id="KW-0547">Nucleotide-binding</keyword>
<dbReference type="InterPro" id="IPR025230">
    <property type="entry name" value="DUF4172"/>
</dbReference>
<gene>
    <name evidence="4" type="ORF">CJD36_007735</name>
</gene>
<dbReference type="Gene3D" id="1.10.3290.10">
    <property type="entry name" value="Fido-like domain"/>
    <property type="match status" value="1"/>
</dbReference>
<evidence type="ECO:0000256" key="2">
    <source>
        <dbReference type="PIRSR" id="PIRSR640198-2"/>
    </source>
</evidence>
<dbReference type="PANTHER" id="PTHR13504">
    <property type="entry name" value="FIDO DOMAIN-CONTAINING PROTEIN DDB_G0283145"/>
    <property type="match status" value="1"/>
</dbReference>
<dbReference type="Pfam" id="PF02661">
    <property type="entry name" value="Fic"/>
    <property type="match status" value="1"/>
</dbReference>
<dbReference type="InterPro" id="IPR003812">
    <property type="entry name" value="Fido"/>
</dbReference>
<evidence type="ECO:0000256" key="1">
    <source>
        <dbReference type="PIRSR" id="PIRSR640198-1"/>
    </source>
</evidence>
<dbReference type="GO" id="GO:0005524">
    <property type="term" value="F:ATP binding"/>
    <property type="evidence" value="ECO:0007669"/>
    <property type="project" value="UniProtKB-KW"/>
</dbReference>
<feature type="active site" evidence="1">
    <location>
        <position position="206"/>
    </location>
</feature>
<dbReference type="InterPro" id="IPR040198">
    <property type="entry name" value="Fido_containing"/>
</dbReference>
<evidence type="ECO:0000313" key="4">
    <source>
        <dbReference type="EMBL" id="PQJ12166.1"/>
    </source>
</evidence>
<dbReference type="PROSITE" id="PS51459">
    <property type="entry name" value="FIDO"/>
    <property type="match status" value="1"/>
</dbReference>
<sequence length="369" mass="41719">MYIHQLKGWPGFAWNKEELHSLLTEIHSRTGRLLGKMETLGFELQDEAILHTLTQDVIKSSEIEGEVLDEQQVRSSIARRLGMDIAGLIPADRHVDGVVEMMLDATQHYDESLTDDRLFGWQSALFPGGRSGLHKVVTGAYRNNTKQDPMQVVSGAMGRKAVHFEAPAAERLASEMQQFISWFNEENKVDAIVKAAIAHLWFVTIHPFDDGNGRIARAITDMQLARADETSQRFYSMSSQIRKERKGYYEVLEATQKGDLEITEWLQWFMQCLLSAVKATDELLADVLTKAKFWKQHGNTVFNDRQKQMVNKLLDGFDGKLNTSKWAKITKSSPDTALRDIQDLIEKKVLEKEAAGGRSTSYMLVIAGS</sequence>
<dbReference type="PANTHER" id="PTHR13504:SF33">
    <property type="entry name" value="FIC FAMILY PROTEIN"/>
    <property type="match status" value="1"/>
</dbReference>
<dbReference type="EMBL" id="PPSL01000002">
    <property type="protein sequence ID" value="PQJ12166.1"/>
    <property type="molecule type" value="Genomic_DNA"/>
</dbReference>
<feature type="binding site" evidence="2">
    <location>
        <begin position="248"/>
        <end position="249"/>
    </location>
    <ligand>
        <name>ATP</name>
        <dbReference type="ChEBI" id="CHEBI:30616"/>
    </ligand>
</feature>
<comment type="caution">
    <text evidence="4">The sequence shown here is derived from an EMBL/GenBank/DDBJ whole genome shotgun (WGS) entry which is preliminary data.</text>
</comment>
<organism evidence="4 5">
    <name type="scientific">Flavipsychrobacter stenotrophus</name>
    <dbReference type="NCBI Taxonomy" id="2077091"/>
    <lineage>
        <taxon>Bacteria</taxon>
        <taxon>Pseudomonadati</taxon>
        <taxon>Bacteroidota</taxon>
        <taxon>Chitinophagia</taxon>
        <taxon>Chitinophagales</taxon>
        <taxon>Chitinophagaceae</taxon>
        <taxon>Flavipsychrobacter</taxon>
    </lineage>
</organism>
<evidence type="ECO:0000259" key="3">
    <source>
        <dbReference type="PROSITE" id="PS51459"/>
    </source>
</evidence>
<dbReference type="Gene3D" id="1.10.10.10">
    <property type="entry name" value="Winged helix-like DNA-binding domain superfamily/Winged helix DNA-binding domain"/>
    <property type="match status" value="1"/>
</dbReference>
<evidence type="ECO:0000313" key="5">
    <source>
        <dbReference type="Proteomes" id="UP000239872"/>
    </source>
</evidence>
<accession>A0A2S7T075</accession>
<dbReference type="AlphaFoldDB" id="A0A2S7T075"/>
<feature type="domain" description="Fido" evidence="3">
    <location>
        <begin position="113"/>
        <end position="271"/>
    </location>
</feature>
<dbReference type="Pfam" id="PF13776">
    <property type="entry name" value="DUF4172"/>
    <property type="match status" value="1"/>
</dbReference>
<dbReference type="Proteomes" id="UP000239872">
    <property type="component" value="Unassembled WGS sequence"/>
</dbReference>
<keyword evidence="5" id="KW-1185">Reference proteome</keyword>
<dbReference type="OrthoDB" id="9814400at2"/>
<protein>
    <submittedName>
        <fullName evidence="4">DUF4172 domain-containing protein</fullName>
    </submittedName>
</protein>
<dbReference type="InterPro" id="IPR036388">
    <property type="entry name" value="WH-like_DNA-bd_sf"/>
</dbReference>
<name>A0A2S7T075_9BACT</name>
<keyword evidence="2" id="KW-0067">ATP-binding</keyword>
<feature type="binding site" evidence="2">
    <location>
        <begin position="210"/>
        <end position="217"/>
    </location>
    <ligand>
        <name>ATP</name>
        <dbReference type="ChEBI" id="CHEBI:30616"/>
    </ligand>
</feature>
<reference evidence="4 5" key="1">
    <citation type="submission" date="2018-01" db="EMBL/GenBank/DDBJ databases">
        <title>A novel member of the phylum Bacteroidetes isolated from glacier ice.</title>
        <authorList>
            <person name="Liu Q."/>
            <person name="Xin Y.-H."/>
        </authorList>
    </citation>
    <scope>NUCLEOTIDE SEQUENCE [LARGE SCALE GENOMIC DNA]</scope>
    <source>
        <strain evidence="4 5">RB1R16</strain>
    </source>
</reference>
<proteinExistence type="predicted"/>
<dbReference type="SUPFAM" id="SSF140931">
    <property type="entry name" value="Fic-like"/>
    <property type="match status" value="1"/>
</dbReference>